<dbReference type="RefSeq" id="WP_290331336.1">
    <property type="nucleotide sequence ID" value="NZ_JAUFPU010000002.1"/>
</dbReference>
<dbReference type="Proteomes" id="UP001180081">
    <property type="component" value="Unassembled WGS sequence"/>
</dbReference>
<keyword evidence="3" id="KW-1185">Reference proteome</keyword>
<dbReference type="Gene3D" id="1.10.260.40">
    <property type="entry name" value="lambda repressor-like DNA-binding domains"/>
    <property type="match status" value="1"/>
</dbReference>
<feature type="domain" description="HTH cro/C1-type" evidence="1">
    <location>
        <begin position="10"/>
        <end position="63"/>
    </location>
</feature>
<dbReference type="CDD" id="cd00093">
    <property type="entry name" value="HTH_XRE"/>
    <property type="match status" value="1"/>
</dbReference>
<proteinExistence type="predicted"/>
<name>A0ABT8B0C8_9NEIS</name>
<comment type="caution">
    <text evidence="2">The sequence shown here is derived from an EMBL/GenBank/DDBJ whole genome shotgun (WGS) entry which is preliminary data.</text>
</comment>
<dbReference type="PROSITE" id="PS50943">
    <property type="entry name" value="HTH_CROC1"/>
    <property type="match status" value="1"/>
</dbReference>
<sequence length="129" mass="14518">MSPFADHLFQLRRSRGLRQKDLANLLGIGTSYLCALETGRKEPPSEQQLARMAKAMALDQSEYAAFVEVANLSRRNLEIPIDASVDEYQIAHALIRRMGELTCEQVAAISMILKIDAKRLPVQLYRETA</sequence>
<dbReference type="SMART" id="SM00530">
    <property type="entry name" value="HTH_XRE"/>
    <property type="match status" value="1"/>
</dbReference>
<evidence type="ECO:0000313" key="3">
    <source>
        <dbReference type="Proteomes" id="UP001180081"/>
    </source>
</evidence>
<accession>A0ABT8B0C8</accession>
<dbReference type="Pfam" id="PF13560">
    <property type="entry name" value="HTH_31"/>
    <property type="match status" value="1"/>
</dbReference>
<reference evidence="2" key="2">
    <citation type="submission" date="2023-06" db="EMBL/GenBank/DDBJ databases">
        <authorList>
            <person name="Lucena T."/>
            <person name="Sun Q."/>
        </authorList>
    </citation>
    <scope>NUCLEOTIDE SEQUENCE</scope>
    <source>
        <strain evidence="2">CECT 7703</strain>
    </source>
</reference>
<dbReference type="InterPro" id="IPR001387">
    <property type="entry name" value="Cro/C1-type_HTH"/>
</dbReference>
<dbReference type="SUPFAM" id="SSF47413">
    <property type="entry name" value="lambda repressor-like DNA-binding domains"/>
    <property type="match status" value="1"/>
</dbReference>
<dbReference type="EMBL" id="JAUFPU010000002">
    <property type="protein sequence ID" value="MDN3575693.1"/>
    <property type="molecule type" value="Genomic_DNA"/>
</dbReference>
<evidence type="ECO:0000259" key="1">
    <source>
        <dbReference type="PROSITE" id="PS50943"/>
    </source>
</evidence>
<organism evidence="2 3">
    <name type="scientific">Chitinimonas viridis</name>
    <dbReference type="NCBI Taxonomy" id="664880"/>
    <lineage>
        <taxon>Bacteria</taxon>
        <taxon>Pseudomonadati</taxon>
        <taxon>Pseudomonadota</taxon>
        <taxon>Betaproteobacteria</taxon>
        <taxon>Neisseriales</taxon>
        <taxon>Chitinibacteraceae</taxon>
        <taxon>Chitinimonas</taxon>
    </lineage>
</organism>
<dbReference type="PANTHER" id="PTHR35010">
    <property type="entry name" value="BLL4672 PROTEIN-RELATED"/>
    <property type="match status" value="1"/>
</dbReference>
<gene>
    <name evidence="2" type="ORF">QWZ03_02775</name>
</gene>
<reference evidence="2" key="1">
    <citation type="journal article" date="2014" name="Int. J. Syst. Evol. Microbiol.">
        <title>Complete genome of a new Firmicutes species belonging to the dominant human colonic microbiota ('Ruminococcus bicirculans') reveals two chromosomes and a selective capacity to utilize plant glucans.</title>
        <authorList>
            <consortium name="NISC Comparative Sequencing Program"/>
            <person name="Wegmann U."/>
            <person name="Louis P."/>
            <person name="Goesmann A."/>
            <person name="Henrissat B."/>
            <person name="Duncan S.H."/>
            <person name="Flint H.J."/>
        </authorList>
    </citation>
    <scope>NUCLEOTIDE SEQUENCE</scope>
    <source>
        <strain evidence="2">CECT 7703</strain>
    </source>
</reference>
<evidence type="ECO:0000313" key="2">
    <source>
        <dbReference type="EMBL" id="MDN3575693.1"/>
    </source>
</evidence>
<dbReference type="InterPro" id="IPR010982">
    <property type="entry name" value="Lambda_DNA-bd_dom_sf"/>
</dbReference>
<protein>
    <submittedName>
        <fullName evidence="2">Helix-turn-helix transcriptional regulator</fullName>
    </submittedName>
</protein>